<keyword evidence="1 3" id="KW-0479">Metal-binding</keyword>
<dbReference type="RefSeq" id="XP_013783837.1">
    <property type="nucleotide sequence ID" value="XM_013928383.2"/>
</dbReference>
<evidence type="ECO:0000259" key="5">
    <source>
        <dbReference type="PROSITE" id="PS50089"/>
    </source>
</evidence>
<feature type="region of interest" description="Disordered" evidence="4">
    <location>
        <begin position="45"/>
        <end position="106"/>
    </location>
</feature>
<dbReference type="GeneID" id="106467990"/>
<evidence type="ECO:0000313" key="7">
    <source>
        <dbReference type="RefSeq" id="XP_013783837.1"/>
    </source>
</evidence>
<reference evidence="7" key="1">
    <citation type="submission" date="2025-08" db="UniProtKB">
        <authorList>
            <consortium name="RefSeq"/>
        </authorList>
    </citation>
    <scope>IDENTIFICATION</scope>
    <source>
        <tissue evidence="7">Muscle</tissue>
    </source>
</reference>
<feature type="domain" description="RING-type" evidence="5">
    <location>
        <begin position="407"/>
        <end position="448"/>
    </location>
</feature>
<dbReference type="SUPFAM" id="SSF57850">
    <property type="entry name" value="RING/U-box"/>
    <property type="match status" value="1"/>
</dbReference>
<evidence type="ECO:0000256" key="2">
    <source>
        <dbReference type="ARBA" id="ARBA00022833"/>
    </source>
</evidence>
<organism evidence="6 7">
    <name type="scientific">Limulus polyphemus</name>
    <name type="common">Atlantic horseshoe crab</name>
    <dbReference type="NCBI Taxonomy" id="6850"/>
    <lineage>
        <taxon>Eukaryota</taxon>
        <taxon>Metazoa</taxon>
        <taxon>Ecdysozoa</taxon>
        <taxon>Arthropoda</taxon>
        <taxon>Chelicerata</taxon>
        <taxon>Merostomata</taxon>
        <taxon>Xiphosura</taxon>
        <taxon>Limulidae</taxon>
        <taxon>Limulus</taxon>
    </lineage>
</organism>
<name>A0ABM1BKJ7_LIMPO</name>
<dbReference type="PANTHER" id="PTHR46171">
    <property type="entry name" value="GH10160P"/>
    <property type="match status" value="1"/>
</dbReference>
<dbReference type="InterPro" id="IPR013083">
    <property type="entry name" value="Znf_RING/FYVE/PHD"/>
</dbReference>
<dbReference type="PROSITE" id="PS50089">
    <property type="entry name" value="ZF_RING_2"/>
    <property type="match status" value="1"/>
</dbReference>
<dbReference type="InterPro" id="IPR001841">
    <property type="entry name" value="Znf_RING"/>
</dbReference>
<dbReference type="SMART" id="SM00184">
    <property type="entry name" value="RING"/>
    <property type="match status" value="1"/>
</dbReference>
<keyword evidence="1 3" id="KW-0863">Zinc-finger</keyword>
<gene>
    <name evidence="7" type="primary">LOC106467990</name>
</gene>
<dbReference type="Pfam" id="PF13639">
    <property type="entry name" value="zf-RING_2"/>
    <property type="match status" value="1"/>
</dbReference>
<dbReference type="Gene3D" id="3.30.40.10">
    <property type="entry name" value="Zinc/RING finger domain, C3HC4 (zinc finger)"/>
    <property type="match status" value="1"/>
</dbReference>
<sequence length="460" mass="50862">MIQSMNASPASWIVPYPHEQSNASTLAVCSNAWTRTTECLSPVRKQQRLMHNTPDSPPSLTSQMLDSREHASFPVRDRNSRRHGTSQRRTMAQGRNGTSQNRTSSLIHHGRHPCKITGHHDPYQDQSASSSLEPEFIPTPQEGILPQPPPSHSQVHYTQGGMVFGVTQPSPQQEAHQLGVWTPFVAVNRTNHENFGNPITCYLQPEPQPLPSHAPATQPLLLLSAAPSVQAPLTCPIEQFQQPITSQGHISRPPVTLPSPHFTMSTYHHAATGRVPSPVSIATPSAHLLPNLGSVVAQNQADVLCLQPVHQPRNVSQTQQWRNASVYPPSHSELVRQVMFILSNPLPTLPLNITDPESSEVENYEALLNLAERLGETKPKGLEKSEIDQLPSYRYSSSSHETDQTTCVVCMCDFEPRQLIRILPCNHEFHSRCVNKWLKTNGTCPICRGNAAVGGHQCSK</sequence>
<keyword evidence="6" id="KW-1185">Reference proteome</keyword>
<feature type="compositionally biased region" description="Basic and acidic residues" evidence="4">
    <location>
        <begin position="66"/>
        <end position="78"/>
    </location>
</feature>
<accession>A0ABM1BKJ7</accession>
<dbReference type="PANTHER" id="PTHR46171:SF3">
    <property type="entry name" value="GH10160P"/>
    <property type="match status" value="1"/>
</dbReference>
<proteinExistence type="predicted"/>
<evidence type="ECO:0000313" key="6">
    <source>
        <dbReference type="Proteomes" id="UP000694941"/>
    </source>
</evidence>
<feature type="compositionally biased region" description="Polar residues" evidence="4">
    <location>
        <begin position="49"/>
        <end position="65"/>
    </location>
</feature>
<evidence type="ECO:0000256" key="3">
    <source>
        <dbReference type="PROSITE-ProRule" id="PRU00175"/>
    </source>
</evidence>
<evidence type="ECO:0000256" key="4">
    <source>
        <dbReference type="SAM" id="MobiDB-lite"/>
    </source>
</evidence>
<evidence type="ECO:0000256" key="1">
    <source>
        <dbReference type="ARBA" id="ARBA00022771"/>
    </source>
</evidence>
<protein>
    <submittedName>
        <fullName evidence="7">E3 ubiquitin-protein ligase RNF38-like</fullName>
    </submittedName>
</protein>
<dbReference type="Proteomes" id="UP000694941">
    <property type="component" value="Unplaced"/>
</dbReference>
<keyword evidence="2" id="KW-0862">Zinc</keyword>
<feature type="compositionally biased region" description="Polar residues" evidence="4">
    <location>
        <begin position="87"/>
        <end position="106"/>
    </location>
</feature>